<evidence type="ECO:0000256" key="2">
    <source>
        <dbReference type="ARBA" id="ARBA00004604"/>
    </source>
</evidence>
<comment type="function">
    <text evidence="1">Required for efficient biogenesis of the 60S ribosomal subunit.</text>
</comment>
<evidence type="ECO:0000256" key="7">
    <source>
        <dbReference type="ARBA" id="ARBA00023274"/>
    </source>
</evidence>
<keyword evidence="6" id="KW-0539">Nucleus</keyword>
<keyword evidence="5" id="KW-0690">Ribosome biogenesis</keyword>
<dbReference type="PANTHER" id="PTHR28127">
    <property type="entry name" value="RIBOSOME ASSEMBLY PROTEIN 3"/>
    <property type="match status" value="1"/>
</dbReference>
<keyword evidence="11" id="KW-1185">Reference proteome</keyword>
<dbReference type="GO" id="GO:0000027">
    <property type="term" value="P:ribosomal large subunit assembly"/>
    <property type="evidence" value="ECO:0007669"/>
    <property type="project" value="TreeGrafter"/>
</dbReference>
<dbReference type="AlphaFoldDB" id="A0A485LIQ4"/>
<evidence type="ECO:0000256" key="6">
    <source>
        <dbReference type="ARBA" id="ARBA00023242"/>
    </source>
</evidence>
<dbReference type="GO" id="GO:0005730">
    <property type="term" value="C:nucleolus"/>
    <property type="evidence" value="ECO:0007669"/>
    <property type="project" value="UniProtKB-SubCell"/>
</dbReference>
<evidence type="ECO:0000256" key="1">
    <source>
        <dbReference type="ARBA" id="ARBA00003035"/>
    </source>
</evidence>
<evidence type="ECO:0000256" key="5">
    <source>
        <dbReference type="ARBA" id="ARBA00022517"/>
    </source>
</evidence>
<reference evidence="10 11" key="1">
    <citation type="submission" date="2019-03" db="EMBL/GenBank/DDBJ databases">
        <authorList>
            <person name="Gaulin E."/>
            <person name="Dumas B."/>
        </authorList>
    </citation>
    <scope>NUCLEOTIDE SEQUENCE [LARGE SCALE GENOMIC DNA]</scope>
    <source>
        <strain evidence="10">CBS 568.67</strain>
    </source>
</reference>
<evidence type="ECO:0000313" key="10">
    <source>
        <dbReference type="EMBL" id="VFT98079.1"/>
    </source>
</evidence>
<feature type="domain" description="Ribosome-assembly protein 3 C-terminal" evidence="8">
    <location>
        <begin position="131"/>
        <end position="175"/>
    </location>
</feature>
<comment type="subcellular location">
    <subcellularLocation>
        <location evidence="2">Nucleus</location>
        <location evidence="2">Nucleolus</location>
    </subcellularLocation>
</comment>
<evidence type="ECO:0000313" key="11">
    <source>
        <dbReference type="Proteomes" id="UP000332933"/>
    </source>
</evidence>
<dbReference type="Proteomes" id="UP000332933">
    <property type="component" value="Unassembled WGS sequence"/>
</dbReference>
<evidence type="ECO:0000259" key="8">
    <source>
        <dbReference type="Pfam" id="PF14615"/>
    </source>
</evidence>
<reference evidence="9" key="2">
    <citation type="submission" date="2019-06" db="EMBL/GenBank/DDBJ databases">
        <title>Genomics analysis of Aphanomyces spp. identifies a new class of oomycete effector associated with host adaptation.</title>
        <authorList>
            <person name="Gaulin E."/>
        </authorList>
    </citation>
    <scope>NUCLEOTIDE SEQUENCE</scope>
    <source>
        <strain evidence="9">CBS 578.67</strain>
    </source>
</reference>
<dbReference type="OrthoDB" id="69550at2759"/>
<keyword evidence="7" id="KW-0687">Ribonucleoprotein</keyword>
<dbReference type="PANTHER" id="PTHR28127:SF1">
    <property type="entry name" value="RIBOSOME ASSEMBLY PROTEIN 3"/>
    <property type="match status" value="1"/>
</dbReference>
<comment type="similarity">
    <text evidence="3">Belongs to the RSA3 family.</text>
</comment>
<dbReference type="EMBL" id="VJMH01006973">
    <property type="protein sequence ID" value="KAF0686811.1"/>
    <property type="molecule type" value="Genomic_DNA"/>
</dbReference>
<dbReference type="EMBL" id="CAADRA010006999">
    <property type="protein sequence ID" value="VFT98079.1"/>
    <property type="molecule type" value="Genomic_DNA"/>
</dbReference>
<dbReference type="GO" id="GO:0030687">
    <property type="term" value="C:preribosome, large subunit precursor"/>
    <property type="evidence" value="ECO:0007669"/>
    <property type="project" value="TreeGrafter"/>
</dbReference>
<name>A0A485LIQ4_9STRA</name>
<dbReference type="InterPro" id="IPR051898">
    <property type="entry name" value="Ribosome_Assembly_3"/>
</dbReference>
<protein>
    <recommendedName>
        <fullName evidence="4">Ribosome assembly protein 3</fullName>
    </recommendedName>
</protein>
<evidence type="ECO:0000256" key="3">
    <source>
        <dbReference type="ARBA" id="ARBA00006256"/>
    </source>
</evidence>
<dbReference type="Pfam" id="PF14615">
    <property type="entry name" value="Rsa3"/>
    <property type="match status" value="1"/>
</dbReference>
<evidence type="ECO:0000313" key="9">
    <source>
        <dbReference type="EMBL" id="KAF0686811.1"/>
    </source>
</evidence>
<sequence length="191" mass="21113">MAGYGELIKRLGESPLDEASAIEKLEDVAQLLQEKDRAAVVEEAVEKTMRCADLIDKALRLAHKFNQSGDTDEEISDAYGHAVKELIVMDKNVDDFAKTYASSGVFTDASKASRALLARADENVAEDNSSFHDLYMEDFATVFGDELDKFRQDDAFEEKDVSFLISCIKGGADVFAPLEQALFVESAKRVQ</sequence>
<organism evidence="10 11">
    <name type="scientific">Aphanomyces stellatus</name>
    <dbReference type="NCBI Taxonomy" id="120398"/>
    <lineage>
        <taxon>Eukaryota</taxon>
        <taxon>Sar</taxon>
        <taxon>Stramenopiles</taxon>
        <taxon>Oomycota</taxon>
        <taxon>Saprolegniomycetes</taxon>
        <taxon>Saprolegniales</taxon>
        <taxon>Verrucalvaceae</taxon>
        <taxon>Aphanomyces</taxon>
    </lineage>
</organism>
<proteinExistence type="inferred from homology"/>
<accession>A0A485LIQ4</accession>
<evidence type="ECO:0000256" key="4">
    <source>
        <dbReference type="ARBA" id="ARBA00015339"/>
    </source>
</evidence>
<dbReference type="InterPro" id="IPR028217">
    <property type="entry name" value="Rsa3_C"/>
</dbReference>
<gene>
    <name evidence="10" type="primary">Aste57867_21408</name>
    <name evidence="9" type="ORF">As57867_021339</name>
    <name evidence="10" type="ORF">ASTE57867_21408</name>
</gene>